<accession>A0ABU7RKU0</accession>
<dbReference type="InterPro" id="IPR036890">
    <property type="entry name" value="HATPase_C_sf"/>
</dbReference>
<keyword evidence="4" id="KW-1185">Reference proteome</keyword>
<dbReference type="EMBL" id="JAZGQK010000001">
    <property type="protein sequence ID" value="MEE6257110.1"/>
    <property type="molecule type" value="Genomic_DNA"/>
</dbReference>
<organism evidence="3 4">
    <name type="scientific">Plantactinospora sonchi</name>
    <dbReference type="NCBI Taxonomy" id="1544735"/>
    <lineage>
        <taxon>Bacteria</taxon>
        <taxon>Bacillati</taxon>
        <taxon>Actinomycetota</taxon>
        <taxon>Actinomycetes</taxon>
        <taxon>Micromonosporales</taxon>
        <taxon>Micromonosporaceae</taxon>
        <taxon>Plantactinospora</taxon>
    </lineage>
</organism>
<keyword evidence="1" id="KW-0723">Serine/threonine-protein kinase</keyword>
<dbReference type="SUPFAM" id="SSF55874">
    <property type="entry name" value="ATPase domain of HSP90 chaperone/DNA topoisomerase II/histidine kinase"/>
    <property type="match status" value="1"/>
</dbReference>
<keyword evidence="3" id="KW-0808">Transferase</keyword>
<evidence type="ECO:0000313" key="3">
    <source>
        <dbReference type="EMBL" id="MEE6257110.1"/>
    </source>
</evidence>
<dbReference type="GO" id="GO:0004673">
    <property type="term" value="F:protein histidine kinase activity"/>
    <property type="evidence" value="ECO:0007669"/>
    <property type="project" value="UniProtKB-EC"/>
</dbReference>
<dbReference type="EC" id="2.7.13.3" evidence="3"/>
<dbReference type="CDD" id="cd16936">
    <property type="entry name" value="HATPase_RsbW-like"/>
    <property type="match status" value="1"/>
</dbReference>
<keyword evidence="1" id="KW-0418">Kinase</keyword>
<dbReference type="RefSeq" id="WP_331212203.1">
    <property type="nucleotide sequence ID" value="NZ_JAZGQK010000001.1"/>
</dbReference>
<dbReference type="Pfam" id="PF13581">
    <property type="entry name" value="HATPase_c_2"/>
    <property type="match status" value="1"/>
</dbReference>
<evidence type="ECO:0000313" key="4">
    <source>
        <dbReference type="Proteomes" id="UP001332243"/>
    </source>
</evidence>
<evidence type="ECO:0000259" key="2">
    <source>
        <dbReference type="SMART" id="SM00387"/>
    </source>
</evidence>
<feature type="domain" description="Histidine kinase/HSP90-like ATPase" evidence="2">
    <location>
        <begin position="49"/>
        <end position="145"/>
    </location>
</feature>
<sequence>MNDSDPLSPAVSAPTRSTQLLVQTFDRDRVTEVRHTVAQHAEAVGLGGERLDDFVLAVNELITNAVRHGGGRGGLRLWFAEGVLHCVVSDTGTGITGDRLDEHARPEPETAGGWGLWLARQLSDEMLVRSGADGTTVRISARVDTVAPELDVRQLGEVIGRPEEVTGAN</sequence>
<evidence type="ECO:0000256" key="1">
    <source>
        <dbReference type="ARBA" id="ARBA00022527"/>
    </source>
</evidence>
<dbReference type="Proteomes" id="UP001332243">
    <property type="component" value="Unassembled WGS sequence"/>
</dbReference>
<dbReference type="PANTHER" id="PTHR35526:SF3">
    <property type="entry name" value="ANTI-SIGMA-F FACTOR RSBW"/>
    <property type="match status" value="1"/>
</dbReference>
<dbReference type="Gene3D" id="3.30.565.10">
    <property type="entry name" value="Histidine kinase-like ATPase, C-terminal domain"/>
    <property type="match status" value="1"/>
</dbReference>
<proteinExistence type="predicted"/>
<name>A0ABU7RKU0_9ACTN</name>
<keyword evidence="3" id="KW-0547">Nucleotide-binding</keyword>
<dbReference type="InterPro" id="IPR003594">
    <property type="entry name" value="HATPase_dom"/>
</dbReference>
<gene>
    <name evidence="3" type="ORF">V1633_01235</name>
</gene>
<protein>
    <submittedName>
        <fullName evidence="3">ATP-binding protein</fullName>
        <ecNumber evidence="3">2.7.13.3</ecNumber>
    </submittedName>
</protein>
<dbReference type="InterPro" id="IPR050267">
    <property type="entry name" value="Anti-sigma-factor_SerPK"/>
</dbReference>
<dbReference type="GO" id="GO:0005524">
    <property type="term" value="F:ATP binding"/>
    <property type="evidence" value="ECO:0007669"/>
    <property type="project" value="UniProtKB-KW"/>
</dbReference>
<keyword evidence="3" id="KW-0067">ATP-binding</keyword>
<dbReference type="SMART" id="SM00387">
    <property type="entry name" value="HATPase_c"/>
    <property type="match status" value="1"/>
</dbReference>
<dbReference type="PANTHER" id="PTHR35526">
    <property type="entry name" value="ANTI-SIGMA-F FACTOR RSBW-RELATED"/>
    <property type="match status" value="1"/>
</dbReference>
<reference evidence="3 4" key="1">
    <citation type="submission" date="2024-01" db="EMBL/GenBank/DDBJ databases">
        <title>Genome insights into Plantactinospora sonchi sp. nov.</title>
        <authorList>
            <person name="Wang L."/>
        </authorList>
    </citation>
    <scope>NUCLEOTIDE SEQUENCE [LARGE SCALE GENOMIC DNA]</scope>
    <source>
        <strain evidence="3 4">NEAU-QY2</strain>
    </source>
</reference>
<comment type="caution">
    <text evidence="3">The sequence shown here is derived from an EMBL/GenBank/DDBJ whole genome shotgun (WGS) entry which is preliminary data.</text>
</comment>